<reference evidence="1 2" key="1">
    <citation type="submission" date="2024-02" db="EMBL/GenBank/DDBJ databases">
        <title>de novo genome assembly of Solanum bulbocastanum strain 11H21.</title>
        <authorList>
            <person name="Hosaka A.J."/>
        </authorList>
    </citation>
    <scope>NUCLEOTIDE SEQUENCE [LARGE SCALE GENOMIC DNA]</scope>
    <source>
        <tissue evidence="1">Young leaves</tissue>
    </source>
</reference>
<dbReference type="EMBL" id="JBANQN010000006">
    <property type="protein sequence ID" value="KAK6786936.1"/>
    <property type="molecule type" value="Genomic_DNA"/>
</dbReference>
<dbReference type="AlphaFoldDB" id="A0AAN8TNC8"/>
<proteinExistence type="predicted"/>
<name>A0AAN8TNC8_SOLBU</name>
<evidence type="ECO:0000313" key="1">
    <source>
        <dbReference type="EMBL" id="KAK6786936.1"/>
    </source>
</evidence>
<evidence type="ECO:0000313" key="2">
    <source>
        <dbReference type="Proteomes" id="UP001371456"/>
    </source>
</evidence>
<organism evidence="1 2">
    <name type="scientific">Solanum bulbocastanum</name>
    <name type="common">Wild potato</name>
    <dbReference type="NCBI Taxonomy" id="147425"/>
    <lineage>
        <taxon>Eukaryota</taxon>
        <taxon>Viridiplantae</taxon>
        <taxon>Streptophyta</taxon>
        <taxon>Embryophyta</taxon>
        <taxon>Tracheophyta</taxon>
        <taxon>Spermatophyta</taxon>
        <taxon>Magnoliopsida</taxon>
        <taxon>eudicotyledons</taxon>
        <taxon>Gunneridae</taxon>
        <taxon>Pentapetalae</taxon>
        <taxon>asterids</taxon>
        <taxon>lamiids</taxon>
        <taxon>Solanales</taxon>
        <taxon>Solanaceae</taxon>
        <taxon>Solanoideae</taxon>
        <taxon>Solaneae</taxon>
        <taxon>Solanum</taxon>
    </lineage>
</organism>
<sequence>MNEGTPVKTHLDEFNSIIMDLRNVDIKIKSEDQNLIVLCSLPPSYDTFADTLLYGKDNISVDDVSNALKYKLLKKNFSDSKILIEKGLTPDQSLETGSRTTMSTGSRVIKKETFLD</sequence>
<gene>
    <name evidence="1" type="ORF">RDI58_015461</name>
</gene>
<dbReference type="Pfam" id="PF14223">
    <property type="entry name" value="Retrotran_gag_2"/>
    <property type="match status" value="1"/>
</dbReference>
<comment type="caution">
    <text evidence="1">The sequence shown here is derived from an EMBL/GenBank/DDBJ whole genome shotgun (WGS) entry which is preliminary data.</text>
</comment>
<dbReference type="Proteomes" id="UP001371456">
    <property type="component" value="Unassembled WGS sequence"/>
</dbReference>
<evidence type="ECO:0008006" key="3">
    <source>
        <dbReference type="Google" id="ProtNLM"/>
    </source>
</evidence>
<accession>A0AAN8TNC8</accession>
<protein>
    <recommendedName>
        <fullName evidence="3">Retrovirus-related Pol polyprotein from transposon TNT 1-94</fullName>
    </recommendedName>
</protein>
<keyword evidence="2" id="KW-1185">Reference proteome</keyword>